<dbReference type="RefSeq" id="WP_230369891.1">
    <property type="nucleotide sequence ID" value="NZ_WLYX01000001.1"/>
</dbReference>
<gene>
    <name evidence="2" type="ORF">GKE73_08025</name>
</gene>
<keyword evidence="3" id="KW-1185">Reference proteome</keyword>
<protein>
    <submittedName>
        <fullName evidence="2">Uncharacterized protein</fullName>
    </submittedName>
</protein>
<organism evidence="2 3">
    <name type="scientific">Paludibacterium denitrificans</name>
    <dbReference type="NCBI Taxonomy" id="2675226"/>
    <lineage>
        <taxon>Bacteria</taxon>
        <taxon>Pseudomonadati</taxon>
        <taxon>Pseudomonadota</taxon>
        <taxon>Betaproteobacteria</taxon>
        <taxon>Neisseriales</taxon>
        <taxon>Chromobacteriaceae</taxon>
        <taxon>Paludibacterium</taxon>
    </lineage>
</organism>
<proteinExistence type="predicted"/>
<reference evidence="2 3" key="1">
    <citation type="submission" date="2019-11" db="EMBL/GenBank/DDBJ databases">
        <title>Draft genome sequence of Paludibacterium sp. dN18-1.</title>
        <authorList>
            <person name="Im W.-T."/>
        </authorList>
    </citation>
    <scope>NUCLEOTIDE SEQUENCE [LARGE SCALE GENOMIC DNA]</scope>
    <source>
        <strain evidence="3">dN 18-1</strain>
    </source>
</reference>
<feature type="region of interest" description="Disordered" evidence="1">
    <location>
        <begin position="70"/>
        <end position="105"/>
    </location>
</feature>
<name>A0A844GCQ5_9NEIS</name>
<comment type="caution">
    <text evidence="2">The sequence shown here is derived from an EMBL/GenBank/DDBJ whole genome shotgun (WGS) entry which is preliminary data.</text>
</comment>
<evidence type="ECO:0000256" key="1">
    <source>
        <dbReference type="SAM" id="MobiDB-lite"/>
    </source>
</evidence>
<sequence length="105" mass="11783">MRWRSTYGFRLLDFFLLLGRQGNLVLHKIFLQQRHGRTGGLLHQRRQQAVQMGDFYQFLDDGILRGIGVGQHRQGQGGGTEGQFEGASAKHGESFCHGFSHGQGV</sequence>
<accession>A0A844GCQ5</accession>
<dbReference type="EMBL" id="WLYX01000001">
    <property type="protein sequence ID" value="MTD33130.1"/>
    <property type="molecule type" value="Genomic_DNA"/>
</dbReference>
<evidence type="ECO:0000313" key="2">
    <source>
        <dbReference type="EMBL" id="MTD33130.1"/>
    </source>
</evidence>
<evidence type="ECO:0000313" key="3">
    <source>
        <dbReference type="Proteomes" id="UP000446658"/>
    </source>
</evidence>
<dbReference type="AlphaFoldDB" id="A0A844GCQ5"/>
<dbReference type="Proteomes" id="UP000446658">
    <property type="component" value="Unassembled WGS sequence"/>
</dbReference>
<feature type="compositionally biased region" description="Gly residues" evidence="1">
    <location>
        <begin position="70"/>
        <end position="81"/>
    </location>
</feature>